<dbReference type="Proteomes" id="UP000648984">
    <property type="component" value="Unassembled WGS sequence"/>
</dbReference>
<feature type="domain" description="DSBA-like thioredoxin" evidence="1">
    <location>
        <begin position="7"/>
        <end position="210"/>
    </location>
</feature>
<dbReference type="InterPro" id="IPR001853">
    <property type="entry name" value="DSBA-like_thioredoxin_dom"/>
</dbReference>
<reference evidence="2 3" key="1">
    <citation type="submission" date="2019-12" db="EMBL/GenBank/DDBJ databases">
        <title>Comparative genomics gives insights into the taxonomy of the Azoarcus-Aromatoleum group and reveals separate origins of nif in the plant-associated Azoarcus and non-plant-associated Aromatoleum sub-groups.</title>
        <authorList>
            <person name="Lafos M."/>
            <person name="Maluk M."/>
            <person name="Batista M."/>
            <person name="Junghare M."/>
            <person name="Carmona M."/>
            <person name="Faoro H."/>
            <person name="Cruz L.M."/>
            <person name="Battistoni F."/>
            <person name="De Souza E."/>
            <person name="Pedrosa F."/>
            <person name="Chen W.-M."/>
            <person name="Poole P.S."/>
            <person name="Dixon R.A."/>
            <person name="James E.K."/>
        </authorList>
    </citation>
    <scope>NUCLEOTIDE SEQUENCE [LARGE SCALE GENOMIC DNA]</scope>
    <source>
        <strain evidence="2 3">22Lin</strain>
    </source>
</reference>
<evidence type="ECO:0000313" key="3">
    <source>
        <dbReference type="Proteomes" id="UP000648984"/>
    </source>
</evidence>
<proteinExistence type="predicted"/>
<dbReference type="InterPro" id="IPR036249">
    <property type="entry name" value="Thioredoxin-like_sf"/>
</dbReference>
<dbReference type="Pfam" id="PF01323">
    <property type="entry name" value="DSBA"/>
    <property type="match status" value="1"/>
</dbReference>
<organism evidence="2 3">
    <name type="scientific">Aromatoleum diolicum</name>
    <dbReference type="NCBI Taxonomy" id="75796"/>
    <lineage>
        <taxon>Bacteria</taxon>
        <taxon>Pseudomonadati</taxon>
        <taxon>Pseudomonadota</taxon>
        <taxon>Betaproteobacteria</taxon>
        <taxon>Rhodocyclales</taxon>
        <taxon>Rhodocyclaceae</taxon>
        <taxon>Aromatoleum</taxon>
    </lineage>
</organism>
<comment type="caution">
    <text evidence="2">The sequence shown here is derived from an EMBL/GenBank/DDBJ whole genome shotgun (WGS) entry which is preliminary data.</text>
</comment>
<evidence type="ECO:0000313" key="2">
    <source>
        <dbReference type="EMBL" id="NMG76427.1"/>
    </source>
</evidence>
<protein>
    <submittedName>
        <fullName evidence="2">DsbA family oxidoreductase</fullName>
    </submittedName>
</protein>
<name>A0ABX1QGF0_9RHOO</name>
<dbReference type="CDD" id="cd03024">
    <property type="entry name" value="DsbA_FrnE"/>
    <property type="match status" value="1"/>
</dbReference>
<dbReference type="PANTHER" id="PTHR13887">
    <property type="entry name" value="GLUTATHIONE S-TRANSFERASE KAPPA"/>
    <property type="match status" value="1"/>
</dbReference>
<accession>A0ABX1QGF0</accession>
<sequence>MSPVLHIEVHFDLICPWCLIGKRHLGTALAALHRLRPDIRTEIIWRSHQLLPDTPPEGLPYQAFYLHRLGSPAAVAARRAQVQEAARSAGIAFAFDRIQLLPNTRLAHRLIALASRQGYAERSAALIDRLFCAYFMEGENIGDQGVLLRIGSDCGLDSAALATAQSATDDCDRDQELTAEDPREVPAVPFFIFNGHLPVSGARPPDALLEVMLQAVPLVPPAESVVS</sequence>
<dbReference type="Gene3D" id="3.40.30.10">
    <property type="entry name" value="Glutaredoxin"/>
    <property type="match status" value="1"/>
</dbReference>
<keyword evidence="3" id="KW-1185">Reference proteome</keyword>
<gene>
    <name evidence="2" type="ORF">GPA25_16835</name>
</gene>
<evidence type="ECO:0000259" key="1">
    <source>
        <dbReference type="Pfam" id="PF01323"/>
    </source>
</evidence>
<dbReference type="SUPFAM" id="SSF52833">
    <property type="entry name" value="Thioredoxin-like"/>
    <property type="match status" value="1"/>
</dbReference>
<dbReference type="PANTHER" id="PTHR13887:SF41">
    <property type="entry name" value="THIOREDOXIN SUPERFAMILY PROTEIN"/>
    <property type="match status" value="1"/>
</dbReference>
<dbReference type="RefSeq" id="WP_169261570.1">
    <property type="nucleotide sequence ID" value="NZ_WTVQ01000032.1"/>
</dbReference>
<dbReference type="EMBL" id="WTVQ01000032">
    <property type="protein sequence ID" value="NMG76427.1"/>
    <property type="molecule type" value="Genomic_DNA"/>
</dbReference>